<evidence type="ECO:0000313" key="1">
    <source>
        <dbReference type="EMBL" id="GAF76082.1"/>
    </source>
</evidence>
<gene>
    <name evidence="1" type="ORF">S01H1_00912</name>
</gene>
<dbReference type="EMBL" id="BARS01000356">
    <property type="protein sequence ID" value="GAF76082.1"/>
    <property type="molecule type" value="Genomic_DNA"/>
</dbReference>
<dbReference type="GO" id="GO:0003824">
    <property type="term" value="F:catalytic activity"/>
    <property type="evidence" value="ECO:0007669"/>
    <property type="project" value="InterPro"/>
</dbReference>
<dbReference type="InterPro" id="IPR006230">
    <property type="entry name" value="MutL"/>
</dbReference>
<feature type="non-terminal residue" evidence="1">
    <location>
        <position position="552"/>
    </location>
</feature>
<reference evidence="1" key="1">
    <citation type="journal article" date="2014" name="Front. Microbiol.">
        <title>High frequency of phylogenetically diverse reductive dehalogenase-homologous genes in deep subseafloor sedimentary metagenomes.</title>
        <authorList>
            <person name="Kawai M."/>
            <person name="Futagami T."/>
            <person name="Toyoda A."/>
            <person name="Takaki Y."/>
            <person name="Nishi S."/>
            <person name="Hori S."/>
            <person name="Arai W."/>
            <person name="Tsubouchi T."/>
            <person name="Morono Y."/>
            <person name="Uchiyama I."/>
            <person name="Ito T."/>
            <person name="Fujiyama A."/>
            <person name="Inagaki F."/>
            <person name="Takami H."/>
        </authorList>
    </citation>
    <scope>NUCLEOTIDE SEQUENCE</scope>
    <source>
        <strain evidence="1">Expedition CK06-06</strain>
    </source>
</reference>
<dbReference type="SUPFAM" id="SSF51703">
    <property type="entry name" value="Cobalamin (vitamin B12)-dependent enzymes"/>
    <property type="match status" value="1"/>
</dbReference>
<dbReference type="InterPro" id="IPR016176">
    <property type="entry name" value="Cbl-dep_enz_cat"/>
</dbReference>
<protein>
    <submittedName>
        <fullName evidence="1">Uncharacterized protein</fullName>
    </submittedName>
</protein>
<organism evidence="1">
    <name type="scientific">marine sediment metagenome</name>
    <dbReference type="NCBI Taxonomy" id="412755"/>
    <lineage>
        <taxon>unclassified sequences</taxon>
        <taxon>metagenomes</taxon>
        <taxon>ecological metagenomes</taxon>
    </lineage>
</organism>
<sequence>PIFFYNELDGRGPISIHDSLDEHFEVMRWWAKRNKAVEINDPHQWQLRNSTDDLLVTDHVVAGVVALKMGIKHYVMQMMYDLPPGTSGLNDLAKFQAAYELIEPLTRHFNLDIIKETRGGLSSFPPNLDKAKGHLAISTYWQMYMEPDIVHVVSFSEAHHEAKAEDVIESCDIVKQVFEDFYDDRPDIWADPRLRARKKTLKWGAMYNILHVALLGGYEGPVTLDSFFEWAVSLEEARKRNHPSQWERNYETMLLSFIDEDNYLTGQCGMISADTLDLALQVGLFQAPQITVLDKRYEMVGKCRTKIVDGGCVIDEFDGVKVEDEIERVDRVRERSPWFFDKTISQADEDLYITETAEAMDEDVVAQARRRVGIRSEADLENKKVLVVDFGSTFSKIGTFDTAAPFHGGEFTLRYVPTIVEDLRLSLADGLGIKEECERRGDWEPLAREMAKFDIKLPCSSAKGGLKMVTVALVKEESGFAADLAALTAGAKLLNSYEGALTEEQALAIYERDQPEIILQAGGVDFGGDTETQLHNARLLARFSKAATYARY</sequence>
<comment type="caution">
    <text evidence="1">The sequence shown here is derived from an EMBL/GenBank/DDBJ whole genome shotgun (WGS) entry which is preliminary data.</text>
</comment>
<accession>X0SJN2</accession>
<name>X0SJN2_9ZZZZ</name>
<dbReference type="GO" id="GO:0031419">
    <property type="term" value="F:cobalamin binding"/>
    <property type="evidence" value="ECO:0007669"/>
    <property type="project" value="InterPro"/>
</dbReference>
<dbReference type="Pfam" id="PF13941">
    <property type="entry name" value="MutL"/>
    <property type="match status" value="1"/>
</dbReference>
<dbReference type="AlphaFoldDB" id="X0SJN2"/>
<feature type="non-terminal residue" evidence="1">
    <location>
        <position position="1"/>
    </location>
</feature>
<dbReference type="Gene3D" id="3.20.20.240">
    <property type="entry name" value="Methylmalonyl-CoA mutase"/>
    <property type="match status" value="1"/>
</dbReference>
<proteinExistence type="predicted"/>